<reference evidence="1" key="2">
    <citation type="submission" date="2025-09" db="UniProtKB">
        <authorList>
            <consortium name="EnsemblPlants"/>
        </authorList>
    </citation>
    <scope>IDENTIFICATION</scope>
</reference>
<sequence>MASASAAVSINRTLSPPSPLQPSWRSPQPLRCTHSERGVSFDPGSAFYRSDSALGRDLAVLAATLHRQSRPDPSSPFLCLDAMCGSGVRALRYLAQAGADFVWANDASDALRPVVVANLSRLHLSHGDGQRRWVVSHLDATRLLAERYLRREYFDVIDVDSFGSEAEYIRAAFLSLKIGGLAYLTSTDWRSARGYGGKCSLSSYGAYIRPVPYPNEIGLRMLIGGAARESAMLGFHIKPVFSYYASHGPIYRAMVQLCHGKEDDISNYGFICHCKSCGQTQTFGFDELGQISCGCADRADATSITVVGPLWTGSLHDASSITEMLNLAVEWGWAYTSENGTTLQKLLDTMIEESDPQLPPGYIRLDEEGYAACRSHIGANAIKTNCPINSCIAVAREIRNLR</sequence>
<proteinExistence type="predicted"/>
<dbReference type="Proteomes" id="UP001732700">
    <property type="component" value="Chromosome 5D"/>
</dbReference>
<evidence type="ECO:0000313" key="1">
    <source>
        <dbReference type="EnsemblPlants" id="AVESA.00010b.r2.5DG0992900.3.CDS"/>
    </source>
</evidence>
<keyword evidence="2" id="KW-1185">Reference proteome</keyword>
<name>A0ACD5YMJ7_AVESA</name>
<dbReference type="EnsemblPlants" id="AVESA.00010b.r2.5DG0992900.3">
    <property type="protein sequence ID" value="AVESA.00010b.r2.5DG0992900.3.CDS"/>
    <property type="gene ID" value="AVESA.00010b.r2.5DG0992900"/>
</dbReference>
<protein>
    <submittedName>
        <fullName evidence="1">Uncharacterized protein</fullName>
    </submittedName>
</protein>
<accession>A0ACD5YMJ7</accession>
<evidence type="ECO:0000313" key="2">
    <source>
        <dbReference type="Proteomes" id="UP001732700"/>
    </source>
</evidence>
<organism evidence="1 2">
    <name type="scientific">Avena sativa</name>
    <name type="common">Oat</name>
    <dbReference type="NCBI Taxonomy" id="4498"/>
    <lineage>
        <taxon>Eukaryota</taxon>
        <taxon>Viridiplantae</taxon>
        <taxon>Streptophyta</taxon>
        <taxon>Embryophyta</taxon>
        <taxon>Tracheophyta</taxon>
        <taxon>Spermatophyta</taxon>
        <taxon>Magnoliopsida</taxon>
        <taxon>Liliopsida</taxon>
        <taxon>Poales</taxon>
        <taxon>Poaceae</taxon>
        <taxon>BOP clade</taxon>
        <taxon>Pooideae</taxon>
        <taxon>Poodae</taxon>
        <taxon>Poeae</taxon>
        <taxon>Poeae Chloroplast Group 1 (Aveneae type)</taxon>
        <taxon>Aveninae</taxon>
        <taxon>Avena</taxon>
    </lineage>
</organism>
<reference evidence="1" key="1">
    <citation type="submission" date="2021-05" db="EMBL/GenBank/DDBJ databases">
        <authorList>
            <person name="Scholz U."/>
            <person name="Mascher M."/>
            <person name="Fiebig A."/>
        </authorList>
    </citation>
    <scope>NUCLEOTIDE SEQUENCE [LARGE SCALE GENOMIC DNA]</scope>
</reference>